<dbReference type="Gene3D" id="3.40.720.10">
    <property type="entry name" value="Alkaline Phosphatase, subunit A"/>
    <property type="match status" value="1"/>
</dbReference>
<organism evidence="8 9">
    <name type="scientific">Brumimicrobium salinarum</name>
    <dbReference type="NCBI Taxonomy" id="2058658"/>
    <lineage>
        <taxon>Bacteria</taxon>
        <taxon>Pseudomonadati</taxon>
        <taxon>Bacteroidota</taxon>
        <taxon>Flavobacteriia</taxon>
        <taxon>Flavobacteriales</taxon>
        <taxon>Crocinitomicaceae</taxon>
        <taxon>Brumimicrobium</taxon>
    </lineage>
</organism>
<keyword evidence="9" id="KW-1185">Reference proteome</keyword>
<evidence type="ECO:0000313" key="8">
    <source>
        <dbReference type="EMBL" id="PKR79908.1"/>
    </source>
</evidence>
<keyword evidence="5 6" id="KW-0472">Membrane</keyword>
<accession>A0A2I0R007</accession>
<dbReference type="PANTHER" id="PTHR47371:SF3">
    <property type="entry name" value="PHOSPHOGLYCEROL TRANSFERASE I"/>
    <property type="match status" value="1"/>
</dbReference>
<evidence type="ECO:0000313" key="9">
    <source>
        <dbReference type="Proteomes" id="UP000236654"/>
    </source>
</evidence>
<evidence type="ECO:0000256" key="3">
    <source>
        <dbReference type="ARBA" id="ARBA00022692"/>
    </source>
</evidence>
<dbReference type="EMBL" id="PJNI01000016">
    <property type="protein sequence ID" value="PKR79908.1"/>
    <property type="molecule type" value="Genomic_DNA"/>
</dbReference>
<dbReference type="InterPro" id="IPR000917">
    <property type="entry name" value="Sulfatase_N"/>
</dbReference>
<comment type="subcellular location">
    <subcellularLocation>
        <location evidence="1">Cell membrane</location>
        <topology evidence="1">Multi-pass membrane protein</topology>
    </subcellularLocation>
</comment>
<gene>
    <name evidence="8" type="ORF">CW751_12550</name>
</gene>
<feature type="domain" description="Sulfatase N-terminal" evidence="7">
    <location>
        <begin position="162"/>
        <end position="453"/>
    </location>
</feature>
<proteinExistence type="predicted"/>
<evidence type="ECO:0000256" key="2">
    <source>
        <dbReference type="ARBA" id="ARBA00022475"/>
    </source>
</evidence>
<evidence type="ECO:0000259" key="7">
    <source>
        <dbReference type="Pfam" id="PF00884"/>
    </source>
</evidence>
<keyword evidence="4 6" id="KW-1133">Transmembrane helix</keyword>
<evidence type="ECO:0000256" key="4">
    <source>
        <dbReference type="ARBA" id="ARBA00022989"/>
    </source>
</evidence>
<dbReference type="InterPro" id="IPR050448">
    <property type="entry name" value="OpgB/LTA_synthase_biosynth"/>
</dbReference>
<feature type="transmembrane region" description="Helical" evidence="6">
    <location>
        <begin position="66"/>
        <end position="85"/>
    </location>
</feature>
<evidence type="ECO:0000256" key="6">
    <source>
        <dbReference type="SAM" id="Phobius"/>
    </source>
</evidence>
<reference evidence="8 9" key="1">
    <citation type="submission" date="2017-12" db="EMBL/GenBank/DDBJ databases">
        <title>The draft genome sequence of Brumimicrobium saltpan LHR20.</title>
        <authorList>
            <person name="Do Z.-J."/>
            <person name="Luo H.-R."/>
        </authorList>
    </citation>
    <scope>NUCLEOTIDE SEQUENCE [LARGE SCALE GENOMIC DNA]</scope>
    <source>
        <strain evidence="8 9">LHR20</strain>
    </source>
</reference>
<dbReference type="CDD" id="cd16015">
    <property type="entry name" value="LTA_synthase"/>
    <property type="match status" value="1"/>
</dbReference>
<dbReference type="AlphaFoldDB" id="A0A2I0R007"/>
<protein>
    <recommendedName>
        <fullName evidence="7">Sulfatase N-terminal domain-containing protein</fullName>
    </recommendedName>
</protein>
<dbReference type="Pfam" id="PF00884">
    <property type="entry name" value="Sulfatase"/>
    <property type="match status" value="1"/>
</dbReference>
<evidence type="ECO:0000256" key="5">
    <source>
        <dbReference type="ARBA" id="ARBA00023136"/>
    </source>
</evidence>
<dbReference type="InterPro" id="IPR017850">
    <property type="entry name" value="Alkaline_phosphatase_core_sf"/>
</dbReference>
<evidence type="ECO:0000256" key="1">
    <source>
        <dbReference type="ARBA" id="ARBA00004651"/>
    </source>
</evidence>
<dbReference type="Proteomes" id="UP000236654">
    <property type="component" value="Unassembled WGS sequence"/>
</dbReference>
<feature type="transmembrane region" description="Helical" evidence="6">
    <location>
        <begin position="39"/>
        <end position="59"/>
    </location>
</feature>
<keyword evidence="2" id="KW-1003">Cell membrane</keyword>
<name>A0A2I0R007_9FLAO</name>
<sequence length="705" mass="82499">MEIISLFYFDLTLAAIDQSILNFSWDQANLILDNYFVFMWYYLLIPLPIITYFLLVTLLQPFNKKIHFLILPIIGLIILIFNLQFTVPAGSFSSLPINKTYFFIHSFFTKDENTSQSLTDEEIAFYQKTVNLDLNNADYPLYHKVSNKNTLKPFFDLQETPPNIVFLVVESLSSSFSGPEADEISYTPFLDSLAQHSLYFDNSLATSERSFAVLPSMLGSLPHGKMGFTNNPTGYPNTETLATWLFDNGYEGNFHFGGYARFDYMEQFIKNQGFKNVYDRKEFNYEGTGLKTSVDSIPFGIPDKAFLKSVLSRTENRSTQIPFIDVYLTLSMHYPYMIENHEQYYKKVRQIIEAANVKKKVKRKHKKYISELATFLYTDDALAKYFQVQKQREHHKNTIYVILGDHMMGEIAQSSAIEKYRSVLMIYSPLLTKSTHFKGVNSHLDIAPSFYNLISNEYNFSKLHSVAWLGEPFDTSSTFQSNRTILFMLNNRKVKDILHENFYLSNQYVFKLNDRLNLEDSHDKKKKKELKKLLEVSRKVHRDVVQQNIIIPSNRALDTISTVRKNIIFNEKKEFYSIFSKQLEKSYSSFHFNLKLRLIGDWQKNIDENPSFVYTLMRNGENLIWASLDLKLQDKDVRKYREFHFSIHENLDYRPEPGDEIRIFFWDKSKSNKNSVAEINNLTIEAAPISEEEMKHHSHFKDSIN</sequence>
<keyword evidence="3 6" id="KW-0812">Transmembrane</keyword>
<dbReference type="SUPFAM" id="SSF53649">
    <property type="entry name" value="Alkaline phosphatase-like"/>
    <property type="match status" value="1"/>
</dbReference>
<dbReference type="GO" id="GO:0005886">
    <property type="term" value="C:plasma membrane"/>
    <property type="evidence" value="ECO:0007669"/>
    <property type="project" value="UniProtKB-SubCell"/>
</dbReference>
<dbReference type="PANTHER" id="PTHR47371">
    <property type="entry name" value="LIPOTEICHOIC ACID SYNTHASE"/>
    <property type="match status" value="1"/>
</dbReference>
<comment type="caution">
    <text evidence="8">The sequence shown here is derived from an EMBL/GenBank/DDBJ whole genome shotgun (WGS) entry which is preliminary data.</text>
</comment>